<evidence type="ECO:0000256" key="14">
    <source>
        <dbReference type="ARBA" id="ARBA00032593"/>
    </source>
</evidence>
<gene>
    <name evidence="16" type="ORF">FO442_16470</name>
</gene>
<keyword evidence="12" id="KW-0464">Manganese</keyword>
<comment type="function">
    <text evidence="13">In the presence of manganese, represses expression of mntH and mntS. Up-regulates expression of mntP.</text>
</comment>
<protein>
    <recommendedName>
        <fullName evidence="4">Transcriptional regulator MntR</fullName>
    </recommendedName>
    <alternativeName>
        <fullName evidence="14">Manganese transport regulator</fullName>
    </alternativeName>
</protein>
<evidence type="ECO:0000259" key="15">
    <source>
        <dbReference type="PROSITE" id="PS50944"/>
    </source>
</evidence>
<dbReference type="Proteomes" id="UP000316008">
    <property type="component" value="Unassembled WGS sequence"/>
</dbReference>
<dbReference type="Gene3D" id="2.30.30.90">
    <property type="match status" value="1"/>
</dbReference>
<dbReference type="InterPro" id="IPR050536">
    <property type="entry name" value="DtxR_MntR_Metal-Reg"/>
</dbReference>
<keyword evidence="8" id="KW-0805">Transcription regulation</keyword>
<dbReference type="Pfam" id="PF02742">
    <property type="entry name" value="Fe_dep_repr_C"/>
    <property type="match status" value="1"/>
</dbReference>
<dbReference type="SUPFAM" id="SSF47979">
    <property type="entry name" value="Iron-dependent repressor protein, dimerization domain"/>
    <property type="match status" value="1"/>
</dbReference>
<dbReference type="GO" id="GO:0046983">
    <property type="term" value="F:protein dimerization activity"/>
    <property type="evidence" value="ECO:0007669"/>
    <property type="project" value="InterPro"/>
</dbReference>
<evidence type="ECO:0000313" key="17">
    <source>
        <dbReference type="Proteomes" id="UP000316008"/>
    </source>
</evidence>
<comment type="subcellular location">
    <subcellularLocation>
        <location evidence="1">Cytoplasm</location>
    </subcellularLocation>
</comment>
<dbReference type="PROSITE" id="PS50944">
    <property type="entry name" value="HTH_DTXR"/>
    <property type="match status" value="1"/>
</dbReference>
<dbReference type="SMART" id="SM00529">
    <property type="entry name" value="HTH_DTXR"/>
    <property type="match status" value="1"/>
</dbReference>
<evidence type="ECO:0000256" key="4">
    <source>
        <dbReference type="ARBA" id="ARBA00022386"/>
    </source>
</evidence>
<evidence type="ECO:0000256" key="7">
    <source>
        <dbReference type="ARBA" id="ARBA00023004"/>
    </source>
</evidence>
<comment type="subunit">
    <text evidence="3">Homodimer.</text>
</comment>
<evidence type="ECO:0000256" key="6">
    <source>
        <dbReference type="ARBA" id="ARBA00022491"/>
    </source>
</evidence>
<dbReference type="InterPro" id="IPR036388">
    <property type="entry name" value="WH-like_DNA-bd_sf"/>
</dbReference>
<dbReference type="GO" id="GO:0046914">
    <property type="term" value="F:transition metal ion binding"/>
    <property type="evidence" value="ECO:0007669"/>
    <property type="project" value="InterPro"/>
</dbReference>
<evidence type="ECO:0000256" key="13">
    <source>
        <dbReference type="ARBA" id="ARBA00025185"/>
    </source>
</evidence>
<dbReference type="SMART" id="SM00899">
    <property type="entry name" value="FeoA"/>
    <property type="match status" value="1"/>
</dbReference>
<dbReference type="Gene3D" id="1.10.10.10">
    <property type="entry name" value="Winged helix-like DNA-binding domain superfamily/Winged helix DNA-binding domain"/>
    <property type="match status" value="1"/>
</dbReference>
<evidence type="ECO:0000256" key="3">
    <source>
        <dbReference type="ARBA" id="ARBA00011738"/>
    </source>
</evidence>
<dbReference type="InterPro" id="IPR038157">
    <property type="entry name" value="FeoA_core_dom"/>
</dbReference>
<keyword evidence="9" id="KW-0238">DNA-binding</keyword>
<feature type="domain" description="HTH dtxR-type" evidence="15">
    <location>
        <begin position="4"/>
        <end position="66"/>
    </location>
</feature>
<dbReference type="GO" id="GO:0003700">
    <property type="term" value="F:DNA-binding transcription factor activity"/>
    <property type="evidence" value="ECO:0007669"/>
    <property type="project" value="InterPro"/>
</dbReference>
<dbReference type="Pfam" id="PF01325">
    <property type="entry name" value="Fe_dep_repress"/>
    <property type="match status" value="1"/>
</dbReference>
<dbReference type="SUPFAM" id="SSF50037">
    <property type="entry name" value="C-terminal domain of transcriptional repressors"/>
    <property type="match status" value="1"/>
</dbReference>
<dbReference type="GO" id="GO:0003677">
    <property type="term" value="F:DNA binding"/>
    <property type="evidence" value="ECO:0007669"/>
    <property type="project" value="UniProtKB-KW"/>
</dbReference>
<evidence type="ECO:0000256" key="1">
    <source>
        <dbReference type="ARBA" id="ARBA00004496"/>
    </source>
</evidence>
<comment type="similarity">
    <text evidence="2">Belongs to the DtxR/MntR family.</text>
</comment>
<evidence type="ECO:0000256" key="8">
    <source>
        <dbReference type="ARBA" id="ARBA00023015"/>
    </source>
</evidence>
<evidence type="ECO:0000256" key="11">
    <source>
        <dbReference type="ARBA" id="ARBA00023163"/>
    </source>
</evidence>
<evidence type="ECO:0000256" key="12">
    <source>
        <dbReference type="ARBA" id="ARBA00023211"/>
    </source>
</evidence>
<keyword evidence="17" id="KW-1185">Reference proteome</keyword>
<dbReference type="RefSeq" id="WP_144334320.1">
    <property type="nucleotide sequence ID" value="NZ_VLPL01000009.1"/>
</dbReference>
<evidence type="ECO:0000256" key="5">
    <source>
        <dbReference type="ARBA" id="ARBA00022490"/>
    </source>
</evidence>
<dbReference type="EMBL" id="VLPL01000009">
    <property type="protein sequence ID" value="TSJ40192.1"/>
    <property type="molecule type" value="Genomic_DNA"/>
</dbReference>
<dbReference type="InterPro" id="IPR022687">
    <property type="entry name" value="HTH_DTXR"/>
</dbReference>
<evidence type="ECO:0000256" key="2">
    <source>
        <dbReference type="ARBA" id="ARBA00007871"/>
    </source>
</evidence>
<evidence type="ECO:0000256" key="10">
    <source>
        <dbReference type="ARBA" id="ARBA00023159"/>
    </source>
</evidence>
<dbReference type="OrthoDB" id="9791355at2"/>
<dbReference type="AlphaFoldDB" id="A0A556MJZ0"/>
<accession>A0A556MJZ0</accession>
<dbReference type="SUPFAM" id="SSF46785">
    <property type="entry name" value="Winged helix' DNA-binding domain"/>
    <property type="match status" value="1"/>
</dbReference>
<sequence>MLRLTQSEENYLKAIFTLSQDTEGAISTNDLAEKMLTKASSVTDMLKKLCEKELLEYQKYQGCALTNSGKAHALAIIRKHRLWETFLVDKLNFGWDEVHEIAEQLEHIQSTELTDRLDEFLGFPKVDPHGEPIPGKDGRIESVSNRILLSESLVGMKAIVMGVEDDQTEFLQYLNKIGLHLGTPIDIADKLSFDGSVLVNMNGKQVQFSITIAKQISIKPL</sequence>
<proteinExistence type="inferred from homology"/>
<dbReference type="InterPro" id="IPR036421">
    <property type="entry name" value="Fe_dep_repressor_sf"/>
</dbReference>
<evidence type="ECO:0000256" key="9">
    <source>
        <dbReference type="ARBA" id="ARBA00023125"/>
    </source>
</evidence>
<dbReference type="InterPro" id="IPR001367">
    <property type="entry name" value="Fe_dep_repressor"/>
</dbReference>
<dbReference type="Pfam" id="PF04023">
    <property type="entry name" value="FeoA"/>
    <property type="match status" value="1"/>
</dbReference>
<name>A0A556MJZ0_9FLAO</name>
<keyword evidence="10" id="KW-0010">Activator</keyword>
<keyword evidence="7" id="KW-0408">Iron</keyword>
<organism evidence="16 17">
    <name type="scientific">Fluviicola chungangensis</name>
    <dbReference type="NCBI Taxonomy" id="2597671"/>
    <lineage>
        <taxon>Bacteria</taxon>
        <taxon>Pseudomonadati</taxon>
        <taxon>Bacteroidota</taxon>
        <taxon>Flavobacteriia</taxon>
        <taxon>Flavobacteriales</taxon>
        <taxon>Crocinitomicaceae</taxon>
        <taxon>Fluviicola</taxon>
    </lineage>
</organism>
<keyword evidence="6" id="KW-0678">Repressor</keyword>
<comment type="caution">
    <text evidence="16">The sequence shown here is derived from an EMBL/GenBank/DDBJ whole genome shotgun (WGS) entry which is preliminary data.</text>
</comment>
<dbReference type="InterPro" id="IPR008988">
    <property type="entry name" value="Transcriptional_repressor_C"/>
</dbReference>
<dbReference type="InterPro" id="IPR022689">
    <property type="entry name" value="Iron_dep_repressor"/>
</dbReference>
<dbReference type="InterPro" id="IPR036390">
    <property type="entry name" value="WH_DNA-bd_sf"/>
</dbReference>
<keyword evidence="11" id="KW-0804">Transcription</keyword>
<reference evidence="16 17" key="1">
    <citation type="submission" date="2019-07" db="EMBL/GenBank/DDBJ databases">
        <authorList>
            <person name="Huq M.A."/>
        </authorList>
    </citation>
    <scope>NUCLEOTIDE SEQUENCE [LARGE SCALE GENOMIC DNA]</scope>
    <source>
        <strain evidence="16 17">MAH-3</strain>
    </source>
</reference>
<dbReference type="Gene3D" id="1.10.60.10">
    <property type="entry name" value="Iron dependent repressor, metal binding and dimerisation domain"/>
    <property type="match status" value="1"/>
</dbReference>
<dbReference type="PANTHER" id="PTHR33238:SF11">
    <property type="entry name" value="TRANSCRIPTIONAL REGULATOR MNTR"/>
    <property type="match status" value="1"/>
</dbReference>
<evidence type="ECO:0000313" key="16">
    <source>
        <dbReference type="EMBL" id="TSJ40192.1"/>
    </source>
</evidence>
<dbReference type="PANTHER" id="PTHR33238">
    <property type="entry name" value="IRON (METAL) DEPENDENT REPRESSOR, DTXR FAMILY"/>
    <property type="match status" value="1"/>
</dbReference>
<dbReference type="InterPro" id="IPR007167">
    <property type="entry name" value="Fe-transptr_FeoA-like"/>
</dbReference>
<keyword evidence="5" id="KW-0963">Cytoplasm</keyword>
<dbReference type="GO" id="GO:0005737">
    <property type="term" value="C:cytoplasm"/>
    <property type="evidence" value="ECO:0007669"/>
    <property type="project" value="UniProtKB-SubCell"/>
</dbReference>